<organism evidence="6 7">
    <name type="scientific">Amphiprion percula</name>
    <name type="common">Orange clownfish</name>
    <name type="synonym">Lutjanus percula</name>
    <dbReference type="NCBI Taxonomy" id="161767"/>
    <lineage>
        <taxon>Eukaryota</taxon>
        <taxon>Metazoa</taxon>
        <taxon>Chordata</taxon>
        <taxon>Craniata</taxon>
        <taxon>Vertebrata</taxon>
        <taxon>Euteleostomi</taxon>
        <taxon>Actinopterygii</taxon>
        <taxon>Neopterygii</taxon>
        <taxon>Teleostei</taxon>
        <taxon>Neoteleostei</taxon>
        <taxon>Acanthomorphata</taxon>
        <taxon>Ovalentaria</taxon>
        <taxon>Pomacentridae</taxon>
        <taxon>Amphiprion</taxon>
    </lineage>
</organism>
<accession>A0A3P8TMZ2</accession>
<dbReference type="GO" id="GO:1903037">
    <property type="term" value="P:regulation of leukocyte cell-cell adhesion"/>
    <property type="evidence" value="ECO:0007669"/>
    <property type="project" value="UniProtKB-ARBA"/>
</dbReference>
<dbReference type="GO" id="GO:0005102">
    <property type="term" value="F:signaling receptor binding"/>
    <property type="evidence" value="ECO:0007669"/>
    <property type="project" value="TreeGrafter"/>
</dbReference>
<dbReference type="GO" id="GO:0050852">
    <property type="term" value="P:T cell receptor signaling pathway"/>
    <property type="evidence" value="ECO:0007669"/>
    <property type="project" value="TreeGrafter"/>
</dbReference>
<dbReference type="InterPro" id="IPR013783">
    <property type="entry name" value="Ig-like_fold"/>
</dbReference>
<dbReference type="PROSITE" id="PS50835">
    <property type="entry name" value="IG_LIKE"/>
    <property type="match status" value="2"/>
</dbReference>
<dbReference type="InterPro" id="IPR003599">
    <property type="entry name" value="Ig_sub"/>
</dbReference>
<proteinExistence type="predicted"/>
<dbReference type="SMART" id="SM00409">
    <property type="entry name" value="IG"/>
    <property type="match status" value="1"/>
</dbReference>
<sequence>MFAYIFLFVCSMVVIIIFLTATIVLILALAFTASNQGSTVMSSKTKPVVNLGEDELLSCYLHVETFEDKFRDMSVTWEKAGLTGLVYLYENAAPVLRDQASQFRGRTQLFPEDVTKGNGSLLLRSVRRSDEGTYTCSIRSAEGNGRVSIHLRTAAFSVPKFSFSNDTLVSKASRWFPKPSVTWLNQSGSILNGTTTYTESNAGLFSLVSRLQDVHIQDTYSCRIENQLVVVTSEETIDGSGVSGKTYITFNAASALLASVYLNVTTLILCIYYMT</sequence>
<keyword evidence="4" id="KW-1133">Transmembrane helix</keyword>
<evidence type="ECO:0000256" key="4">
    <source>
        <dbReference type="SAM" id="Phobius"/>
    </source>
</evidence>
<evidence type="ECO:0000313" key="7">
    <source>
        <dbReference type="Proteomes" id="UP000265080"/>
    </source>
</evidence>
<dbReference type="CDD" id="cd00096">
    <property type="entry name" value="Ig"/>
    <property type="match status" value="1"/>
</dbReference>
<evidence type="ECO:0000259" key="5">
    <source>
        <dbReference type="PROSITE" id="PS50835"/>
    </source>
</evidence>
<feature type="domain" description="Ig-like" evidence="5">
    <location>
        <begin position="38"/>
        <end position="148"/>
    </location>
</feature>
<dbReference type="GO" id="GO:0001817">
    <property type="term" value="P:regulation of cytokine production"/>
    <property type="evidence" value="ECO:0007669"/>
    <property type="project" value="TreeGrafter"/>
</dbReference>
<dbReference type="PANTHER" id="PTHR24100">
    <property type="entry name" value="BUTYROPHILIN"/>
    <property type="match status" value="1"/>
</dbReference>
<dbReference type="SUPFAM" id="SSF48726">
    <property type="entry name" value="Immunoglobulin"/>
    <property type="match status" value="2"/>
</dbReference>
<dbReference type="InterPro" id="IPR036179">
    <property type="entry name" value="Ig-like_dom_sf"/>
</dbReference>
<dbReference type="OMA" id="CYIVTSK"/>
<reference evidence="6" key="2">
    <citation type="submission" date="2025-08" db="UniProtKB">
        <authorList>
            <consortium name="Ensembl"/>
        </authorList>
    </citation>
    <scope>IDENTIFICATION</scope>
</reference>
<evidence type="ECO:0000256" key="1">
    <source>
        <dbReference type="ARBA" id="ARBA00004370"/>
    </source>
</evidence>
<dbReference type="GO" id="GO:0009897">
    <property type="term" value="C:external side of plasma membrane"/>
    <property type="evidence" value="ECO:0007669"/>
    <property type="project" value="TreeGrafter"/>
</dbReference>
<feature type="transmembrane region" description="Helical" evidence="4">
    <location>
        <begin position="6"/>
        <end position="31"/>
    </location>
</feature>
<reference evidence="6" key="3">
    <citation type="submission" date="2025-09" db="UniProtKB">
        <authorList>
            <consortium name="Ensembl"/>
        </authorList>
    </citation>
    <scope>IDENTIFICATION</scope>
</reference>
<dbReference type="InterPro" id="IPR050504">
    <property type="entry name" value="IgSF_BTN/MOG"/>
</dbReference>
<keyword evidence="7" id="KW-1185">Reference proteome</keyword>
<dbReference type="GeneTree" id="ENSGT00940000157300"/>
<evidence type="ECO:0000256" key="2">
    <source>
        <dbReference type="ARBA" id="ARBA00023136"/>
    </source>
</evidence>
<dbReference type="Pfam" id="PF22705">
    <property type="entry name" value="C2-set_3"/>
    <property type="match status" value="1"/>
</dbReference>
<dbReference type="Pfam" id="PF07686">
    <property type="entry name" value="V-set"/>
    <property type="match status" value="1"/>
</dbReference>
<dbReference type="Ensembl" id="ENSAPET00000026684.1">
    <property type="protein sequence ID" value="ENSAPEP00000026001.1"/>
    <property type="gene ID" value="ENSAPEG00000018494.1"/>
</dbReference>
<reference evidence="6 7" key="1">
    <citation type="submission" date="2018-03" db="EMBL/GenBank/DDBJ databases">
        <title>Finding Nemo's genes: A chromosome-scale reference assembly of the genome of the orange clownfish Amphiprion percula.</title>
        <authorList>
            <person name="Lehmann R."/>
        </authorList>
    </citation>
    <scope>NUCLEOTIDE SEQUENCE</scope>
</reference>
<dbReference type="AlphaFoldDB" id="A0A3P8TMZ2"/>
<feature type="transmembrane region" description="Helical" evidence="4">
    <location>
        <begin position="255"/>
        <end position="274"/>
    </location>
</feature>
<evidence type="ECO:0000256" key="3">
    <source>
        <dbReference type="ARBA" id="ARBA00023319"/>
    </source>
</evidence>
<dbReference type="InterPro" id="IPR007110">
    <property type="entry name" value="Ig-like_dom"/>
</dbReference>
<dbReference type="Gene3D" id="2.60.40.10">
    <property type="entry name" value="Immunoglobulins"/>
    <property type="match status" value="2"/>
</dbReference>
<dbReference type="Proteomes" id="UP000265080">
    <property type="component" value="Chromosome 12"/>
</dbReference>
<evidence type="ECO:0000313" key="6">
    <source>
        <dbReference type="Ensembl" id="ENSAPEP00000026001.1"/>
    </source>
</evidence>
<name>A0A3P8TMZ2_AMPPE</name>
<dbReference type="PANTHER" id="PTHR24100:SF0">
    <property type="entry name" value="V-SET DOMAIN-CONTAINING T-CELL ACTIVATION INHIBITOR 1"/>
    <property type="match status" value="1"/>
</dbReference>
<feature type="domain" description="Ig-like" evidence="5">
    <location>
        <begin position="167"/>
        <end position="238"/>
    </location>
</feature>
<protein>
    <submittedName>
        <fullName evidence="6">V-set domain containing T cell activation inhibitor 1</fullName>
    </submittedName>
</protein>
<dbReference type="InterPro" id="IPR053896">
    <property type="entry name" value="BTN3A2-like_Ig-C"/>
</dbReference>
<keyword evidence="3" id="KW-0393">Immunoglobulin domain</keyword>
<dbReference type="InterPro" id="IPR013106">
    <property type="entry name" value="Ig_V-set"/>
</dbReference>
<keyword evidence="4" id="KW-0812">Transmembrane</keyword>
<comment type="subcellular location">
    <subcellularLocation>
        <location evidence="1">Membrane</location>
    </subcellularLocation>
</comment>
<dbReference type="STRING" id="161767.ENSAPEP00000026001"/>
<dbReference type="GO" id="GO:0050863">
    <property type="term" value="P:regulation of T cell activation"/>
    <property type="evidence" value="ECO:0007669"/>
    <property type="project" value="UniProtKB-ARBA"/>
</dbReference>
<keyword evidence="2 4" id="KW-0472">Membrane</keyword>